<dbReference type="EMBL" id="CP055903">
    <property type="protein sequence ID" value="QKX64499.1"/>
    <property type="molecule type" value="Genomic_DNA"/>
</dbReference>
<dbReference type="RefSeq" id="XP_035350672.1">
    <property type="nucleotide sequence ID" value="XM_035494779.1"/>
</dbReference>
<dbReference type="Pfam" id="PF07859">
    <property type="entry name" value="Abhydrolase_3"/>
    <property type="match status" value="1"/>
</dbReference>
<accession>A0A7H8RDF4</accession>
<dbReference type="Proteomes" id="UP000509510">
    <property type="component" value="Chromosome VI"/>
</dbReference>
<dbReference type="InterPro" id="IPR029058">
    <property type="entry name" value="AB_hydrolase_fold"/>
</dbReference>
<keyword evidence="1" id="KW-0378">Hydrolase</keyword>
<dbReference type="PANTHER" id="PTHR48081:SF8">
    <property type="entry name" value="ALPHA_BETA HYDROLASE FOLD-3 DOMAIN-CONTAINING PROTEIN-RELATED"/>
    <property type="match status" value="1"/>
</dbReference>
<dbReference type="Gene3D" id="3.40.50.1820">
    <property type="entry name" value="alpha/beta hydrolase"/>
    <property type="match status" value="1"/>
</dbReference>
<keyword evidence="4" id="KW-1185">Reference proteome</keyword>
<evidence type="ECO:0000256" key="1">
    <source>
        <dbReference type="ARBA" id="ARBA00022801"/>
    </source>
</evidence>
<evidence type="ECO:0000313" key="3">
    <source>
        <dbReference type="EMBL" id="QKX64499.1"/>
    </source>
</evidence>
<sequence length="370" mass="41468">MAIESFGSTQSAAGYVEPARQKTTAEDLPPLPKKQSSLLHRINCFVRLWLLKSIARTFFIVARFFFRPNAINRPTLTKRYPCRPNLETRIFFPPDYYAKSTPGLLPLYVDIHGGGFAFCDAQFDDRFCVSWAKRTGMLVVSLNYRKAPLHPFPTATYDIAAVVTAVLEDELLPIDKSRVAIGGFSAGGNLALSAAQLPGLKGIIKATVAYYPVVDFGYPANVKLAARPYTDGPRDALEHSAWFFDWGYVSPGQNRRDPLLSPCYAKPEDLPPWIYIIGAQWDMLRLEAQLMMHRLAGLDDRVEQLKTSFEKGNYKWTLATGCSHGFTHGLGDLGDVAVPKEKREKIYQEAHDWLKKSVLSVASTKEVERT</sequence>
<dbReference type="AlphaFoldDB" id="A0A7H8RDF4"/>
<dbReference type="OrthoDB" id="408631at2759"/>
<gene>
    <name evidence="3" type="ORF">TRUGW13939_11674</name>
</gene>
<dbReference type="InterPro" id="IPR013094">
    <property type="entry name" value="AB_hydrolase_3"/>
</dbReference>
<evidence type="ECO:0000259" key="2">
    <source>
        <dbReference type="Pfam" id="PF07859"/>
    </source>
</evidence>
<feature type="domain" description="Alpha/beta hydrolase fold-3" evidence="2">
    <location>
        <begin position="109"/>
        <end position="304"/>
    </location>
</feature>
<organism evidence="3 4">
    <name type="scientific">Talaromyces rugulosus</name>
    <name type="common">Penicillium rugulosum</name>
    <dbReference type="NCBI Taxonomy" id="121627"/>
    <lineage>
        <taxon>Eukaryota</taxon>
        <taxon>Fungi</taxon>
        <taxon>Dikarya</taxon>
        <taxon>Ascomycota</taxon>
        <taxon>Pezizomycotina</taxon>
        <taxon>Eurotiomycetes</taxon>
        <taxon>Eurotiomycetidae</taxon>
        <taxon>Eurotiales</taxon>
        <taxon>Trichocomaceae</taxon>
        <taxon>Talaromyces</taxon>
        <taxon>Talaromyces sect. Islandici</taxon>
    </lineage>
</organism>
<proteinExistence type="predicted"/>
<dbReference type="GO" id="GO:0016787">
    <property type="term" value="F:hydrolase activity"/>
    <property type="evidence" value="ECO:0007669"/>
    <property type="project" value="UniProtKB-KW"/>
</dbReference>
<dbReference type="PANTHER" id="PTHR48081">
    <property type="entry name" value="AB HYDROLASE SUPERFAMILY PROTEIN C4A8.06C"/>
    <property type="match status" value="1"/>
</dbReference>
<dbReference type="KEGG" id="trg:TRUGW13939_11674"/>
<evidence type="ECO:0000313" key="4">
    <source>
        <dbReference type="Proteomes" id="UP000509510"/>
    </source>
</evidence>
<dbReference type="SUPFAM" id="SSF53474">
    <property type="entry name" value="alpha/beta-Hydrolases"/>
    <property type="match status" value="1"/>
</dbReference>
<protein>
    <recommendedName>
        <fullName evidence="2">Alpha/beta hydrolase fold-3 domain-containing protein</fullName>
    </recommendedName>
</protein>
<dbReference type="InterPro" id="IPR050300">
    <property type="entry name" value="GDXG_lipolytic_enzyme"/>
</dbReference>
<name>A0A7H8RDF4_TALRU</name>
<reference evidence="4" key="1">
    <citation type="submission" date="2020-06" db="EMBL/GenBank/DDBJ databases">
        <title>A chromosome-scale genome assembly of Talaromyces rugulosus W13939.</title>
        <authorList>
            <person name="Wang B."/>
            <person name="Guo L."/>
            <person name="Ye K."/>
            <person name="Wang L."/>
        </authorList>
    </citation>
    <scope>NUCLEOTIDE SEQUENCE [LARGE SCALE GENOMIC DNA]</scope>
    <source>
        <strain evidence="4">W13939</strain>
    </source>
</reference>
<dbReference type="GeneID" id="55999151"/>